<gene>
    <name evidence="2" type="ORF">H8708_03405</name>
</gene>
<dbReference type="Proteomes" id="UP000647491">
    <property type="component" value="Unassembled WGS sequence"/>
</dbReference>
<dbReference type="PROSITE" id="PS51186">
    <property type="entry name" value="GNAT"/>
    <property type="match status" value="1"/>
</dbReference>
<organism evidence="2 3">
    <name type="scientific">Enterocloster hominis</name>
    <name type="common">ex Liu et al. 2021</name>
    <dbReference type="NCBI Taxonomy" id="2763663"/>
    <lineage>
        <taxon>Bacteria</taxon>
        <taxon>Bacillati</taxon>
        <taxon>Bacillota</taxon>
        <taxon>Clostridia</taxon>
        <taxon>Lachnospirales</taxon>
        <taxon>Lachnospiraceae</taxon>
        <taxon>Enterocloster</taxon>
    </lineage>
</organism>
<name>A0ABR7NQ83_9FIRM</name>
<dbReference type="Gene3D" id="3.40.630.30">
    <property type="match status" value="1"/>
</dbReference>
<dbReference type="SUPFAM" id="SSF55729">
    <property type="entry name" value="Acyl-CoA N-acyltransferases (Nat)"/>
    <property type="match status" value="1"/>
</dbReference>
<evidence type="ECO:0000313" key="2">
    <source>
        <dbReference type="EMBL" id="MBC8598282.1"/>
    </source>
</evidence>
<feature type="domain" description="N-acetyltransferase" evidence="1">
    <location>
        <begin position="1"/>
        <end position="162"/>
    </location>
</feature>
<dbReference type="EMBL" id="JACRTJ010000008">
    <property type="protein sequence ID" value="MBC8598282.1"/>
    <property type="molecule type" value="Genomic_DNA"/>
</dbReference>
<proteinExistence type="predicted"/>
<sequence length="182" mass="20889">MRFAEIEASQWKEIKSIYMEAFPKRERKPFFVLKHSVKRGKARVFTASDENRLLGFAVAIPYQNMVMVDYLAVSGKIRSKGTGSFIMQEICQYFSDKKVVLLIEQLDEGAENQEQRIARRRFYLKNGFTSADIFVEGAGGDMEILNFGGKVSPEDYMRLQKYALGRFLFSLSGMRIVEPARA</sequence>
<comment type="caution">
    <text evidence="2">The sequence shown here is derived from an EMBL/GenBank/DDBJ whole genome shotgun (WGS) entry which is preliminary data.</text>
</comment>
<evidence type="ECO:0000259" key="1">
    <source>
        <dbReference type="PROSITE" id="PS51186"/>
    </source>
</evidence>
<keyword evidence="3" id="KW-1185">Reference proteome</keyword>
<evidence type="ECO:0000313" key="3">
    <source>
        <dbReference type="Proteomes" id="UP000647491"/>
    </source>
</evidence>
<dbReference type="RefSeq" id="WP_262426967.1">
    <property type="nucleotide sequence ID" value="NZ_JACRTJ010000008.1"/>
</dbReference>
<dbReference type="InterPro" id="IPR000182">
    <property type="entry name" value="GNAT_dom"/>
</dbReference>
<dbReference type="Pfam" id="PF13508">
    <property type="entry name" value="Acetyltransf_7"/>
    <property type="match status" value="1"/>
</dbReference>
<protein>
    <submittedName>
        <fullName evidence="2">GNAT family N-acetyltransferase</fullName>
    </submittedName>
</protein>
<dbReference type="InterPro" id="IPR016181">
    <property type="entry name" value="Acyl_CoA_acyltransferase"/>
</dbReference>
<accession>A0ABR7NQ83</accession>
<reference evidence="2 3" key="1">
    <citation type="submission" date="2020-08" db="EMBL/GenBank/DDBJ databases">
        <title>Genome public.</title>
        <authorList>
            <person name="Liu C."/>
            <person name="Sun Q."/>
        </authorList>
    </citation>
    <scope>NUCLEOTIDE SEQUENCE [LARGE SCALE GENOMIC DNA]</scope>
    <source>
        <strain evidence="2 3">BX10</strain>
    </source>
</reference>